<dbReference type="RefSeq" id="XP_040721857.1">
    <property type="nucleotide sequence ID" value="XM_040871691.1"/>
</dbReference>
<name>A0A1Y2EQ61_PROLT</name>
<dbReference type="OrthoDB" id="21214at2759"/>
<evidence type="ECO:0000313" key="4">
    <source>
        <dbReference type="Proteomes" id="UP000193685"/>
    </source>
</evidence>
<evidence type="ECO:0000256" key="1">
    <source>
        <dbReference type="SAM" id="Coils"/>
    </source>
</evidence>
<keyword evidence="1" id="KW-0175">Coiled coil</keyword>
<protein>
    <submittedName>
        <fullName evidence="3">Uncharacterized protein</fullName>
    </submittedName>
</protein>
<dbReference type="GeneID" id="63788290"/>
<dbReference type="EMBL" id="MCFI01000033">
    <property type="protein sequence ID" value="ORY73677.1"/>
    <property type="molecule type" value="Genomic_DNA"/>
</dbReference>
<sequence>MVASSTANSELQRIWRLVQELSAQLKENQLETEHLRRQAQYLQLPEGDGDEDDLPEYATKGNAGVNGHAQQPGHERTQSRMTDTLMQQHEQLIEENRKLKQDTEDMSFLLAEYELGLSTAMDKIRVHEHDLTLSVVHLKRRHQEELDAERERTRGAQQQYAQLQQEVQRIQGLVRQAYEAQTGADADVLIERLQVENAALQAENAGYQAAVGVEALEQGNIKDIAPGLSEITSKPDTIEVVPVFVANELSLCCFGVLFMKQGIEPALPHDGYFFTDPEMEVELCGQV</sequence>
<dbReference type="Proteomes" id="UP000193685">
    <property type="component" value="Unassembled WGS sequence"/>
</dbReference>
<evidence type="ECO:0000313" key="3">
    <source>
        <dbReference type="EMBL" id="ORY73677.1"/>
    </source>
</evidence>
<evidence type="ECO:0000256" key="2">
    <source>
        <dbReference type="SAM" id="MobiDB-lite"/>
    </source>
</evidence>
<dbReference type="STRING" id="56484.A0A1Y2EQ61"/>
<dbReference type="OMA" id="HLWAVVQ"/>
<comment type="caution">
    <text evidence="3">The sequence shown here is derived from an EMBL/GenBank/DDBJ whole genome shotgun (WGS) entry which is preliminary data.</text>
</comment>
<dbReference type="AlphaFoldDB" id="A0A1Y2EQ61"/>
<accession>A0A1Y2EQ61</accession>
<dbReference type="PANTHER" id="PTHR39472:SF1">
    <property type="entry name" value="EXPRESSED PROTEIN"/>
    <property type="match status" value="1"/>
</dbReference>
<gene>
    <name evidence="3" type="ORF">BCR37DRAFT_395937</name>
</gene>
<proteinExistence type="predicted"/>
<dbReference type="PANTHER" id="PTHR39472">
    <property type="entry name" value="EXPRESSED PROTEIN"/>
    <property type="match status" value="1"/>
</dbReference>
<feature type="coiled-coil region" evidence="1">
    <location>
        <begin position="139"/>
        <end position="210"/>
    </location>
</feature>
<feature type="region of interest" description="Disordered" evidence="2">
    <location>
        <begin position="43"/>
        <end position="80"/>
    </location>
</feature>
<reference evidence="3 4" key="1">
    <citation type="submission" date="2016-07" db="EMBL/GenBank/DDBJ databases">
        <title>Pervasive Adenine N6-methylation of Active Genes in Fungi.</title>
        <authorList>
            <consortium name="DOE Joint Genome Institute"/>
            <person name="Mondo S.J."/>
            <person name="Dannebaum R.O."/>
            <person name="Kuo R.C."/>
            <person name="Labutti K."/>
            <person name="Haridas S."/>
            <person name="Kuo A."/>
            <person name="Salamov A."/>
            <person name="Ahrendt S.R."/>
            <person name="Lipzen A."/>
            <person name="Sullivan W."/>
            <person name="Andreopoulos W.B."/>
            <person name="Clum A."/>
            <person name="Lindquist E."/>
            <person name="Daum C."/>
            <person name="Ramamoorthy G.K."/>
            <person name="Gryganskyi A."/>
            <person name="Culley D."/>
            <person name="Magnuson J.K."/>
            <person name="James T.Y."/>
            <person name="O'Malley M.A."/>
            <person name="Stajich J.E."/>
            <person name="Spatafora J.W."/>
            <person name="Visel A."/>
            <person name="Grigoriev I.V."/>
        </authorList>
    </citation>
    <scope>NUCLEOTIDE SEQUENCE [LARGE SCALE GENOMIC DNA]</scope>
    <source>
        <strain evidence="3 4">12-1054</strain>
    </source>
</reference>
<keyword evidence="4" id="KW-1185">Reference proteome</keyword>
<organism evidence="3 4">
    <name type="scientific">Protomyces lactucae-debilis</name>
    <dbReference type="NCBI Taxonomy" id="2754530"/>
    <lineage>
        <taxon>Eukaryota</taxon>
        <taxon>Fungi</taxon>
        <taxon>Dikarya</taxon>
        <taxon>Ascomycota</taxon>
        <taxon>Taphrinomycotina</taxon>
        <taxon>Taphrinomycetes</taxon>
        <taxon>Taphrinales</taxon>
        <taxon>Protomycetaceae</taxon>
        <taxon>Protomyces</taxon>
    </lineage>
</organism>